<protein>
    <submittedName>
        <fullName evidence="1">Uncharacterized protein</fullName>
    </submittedName>
</protein>
<reference evidence="1 2" key="1">
    <citation type="journal article" date="2016" name="Genome Announc.">
        <title>First Complete Genome Sequence of a Subdivision 6 Acidobacterium Strain.</title>
        <authorList>
            <person name="Huang S."/>
            <person name="Vieira S."/>
            <person name="Bunk B."/>
            <person name="Riedel T."/>
            <person name="Sproer C."/>
            <person name="Overmann J."/>
        </authorList>
    </citation>
    <scope>NUCLEOTIDE SEQUENCE [LARGE SCALE GENOMIC DNA]</scope>
    <source>
        <strain evidence="2">DSM 100886 HEG_-6_39</strain>
    </source>
</reference>
<dbReference type="AlphaFoldDB" id="A0A143PSC5"/>
<dbReference type="EMBL" id="CP015136">
    <property type="protein sequence ID" value="AMY11291.1"/>
    <property type="molecule type" value="Genomic_DNA"/>
</dbReference>
<accession>A0A143PSC5</accession>
<evidence type="ECO:0000313" key="1">
    <source>
        <dbReference type="EMBL" id="AMY11291.1"/>
    </source>
</evidence>
<name>A0A143PSC5_LUTPR</name>
<reference evidence="2" key="2">
    <citation type="submission" date="2016-04" db="EMBL/GenBank/DDBJ databases">
        <title>First Complete Genome Sequence of a Subdivision 6 Acidobacterium.</title>
        <authorList>
            <person name="Huang S."/>
            <person name="Vieira S."/>
            <person name="Bunk B."/>
            <person name="Riedel T."/>
            <person name="Sproeer C."/>
            <person name="Overmann J."/>
        </authorList>
    </citation>
    <scope>NUCLEOTIDE SEQUENCE [LARGE SCALE GENOMIC DNA]</scope>
    <source>
        <strain evidence="2">DSM 100886 HEG_-6_39</strain>
    </source>
</reference>
<sequence length="183" mass="19532">MQLNAELVVAVAALVIAVASAAVSFFQLSTMRQDLTLSHRAWVTITEAKYFDVEAGKVPRVQIMIRNHGSTPAVGVAVAGAVYMRAKPDDEAADLTKGQLPKTLIIGPSETVTSVLDMDASIPNQSYVDALLDGRVSLFATGVLYYFDVFGAKHSTVFCFQVSGAPPVDNAMHGCQQGRNSLN</sequence>
<dbReference type="KEGG" id="abac:LuPra_04539"/>
<gene>
    <name evidence="1" type="ORF">LuPra_04539</name>
</gene>
<proteinExistence type="predicted"/>
<keyword evidence="2" id="KW-1185">Reference proteome</keyword>
<organism evidence="1 2">
    <name type="scientific">Luteitalea pratensis</name>
    <dbReference type="NCBI Taxonomy" id="1855912"/>
    <lineage>
        <taxon>Bacteria</taxon>
        <taxon>Pseudomonadati</taxon>
        <taxon>Acidobacteriota</taxon>
        <taxon>Vicinamibacteria</taxon>
        <taxon>Vicinamibacterales</taxon>
        <taxon>Vicinamibacteraceae</taxon>
        <taxon>Luteitalea</taxon>
    </lineage>
</organism>
<dbReference type="Proteomes" id="UP000076079">
    <property type="component" value="Chromosome"/>
</dbReference>
<evidence type="ECO:0000313" key="2">
    <source>
        <dbReference type="Proteomes" id="UP000076079"/>
    </source>
</evidence>